<feature type="transmembrane region" description="Helical" evidence="5">
    <location>
        <begin position="174"/>
        <end position="198"/>
    </location>
</feature>
<feature type="transmembrane region" description="Helical" evidence="5">
    <location>
        <begin position="270"/>
        <end position="289"/>
    </location>
</feature>
<dbReference type="CDD" id="cd00637">
    <property type="entry name" value="7tm_classA_rhodopsin-like"/>
    <property type="match status" value="1"/>
</dbReference>
<evidence type="ECO:0000256" key="2">
    <source>
        <dbReference type="ARBA" id="ARBA00022692"/>
    </source>
</evidence>
<feature type="transmembrane region" description="Helical" evidence="5">
    <location>
        <begin position="42"/>
        <end position="61"/>
    </location>
</feature>
<dbReference type="GO" id="GO:0016020">
    <property type="term" value="C:membrane"/>
    <property type="evidence" value="ECO:0007669"/>
    <property type="project" value="UniProtKB-SubCell"/>
</dbReference>
<protein>
    <recommendedName>
        <fullName evidence="6">G-protein coupled receptors family 1 profile domain-containing protein</fullName>
    </recommendedName>
</protein>
<evidence type="ECO:0000313" key="7">
    <source>
        <dbReference type="EMBL" id="KAA0187996.1"/>
    </source>
</evidence>
<dbReference type="PANTHER" id="PTHR45698">
    <property type="entry name" value="TRACE AMINE-ASSOCIATED RECEPTOR 19N-RELATED"/>
    <property type="match status" value="1"/>
</dbReference>
<evidence type="ECO:0000256" key="1">
    <source>
        <dbReference type="ARBA" id="ARBA00004370"/>
    </source>
</evidence>
<keyword evidence="3 5" id="KW-1133">Transmembrane helix</keyword>
<feature type="transmembrane region" description="Helical" evidence="5">
    <location>
        <begin position="6"/>
        <end position="30"/>
    </location>
</feature>
<name>A0A8E0VH45_9TREM</name>
<evidence type="ECO:0000256" key="5">
    <source>
        <dbReference type="SAM" id="Phobius"/>
    </source>
</evidence>
<reference evidence="7" key="1">
    <citation type="submission" date="2019-05" db="EMBL/GenBank/DDBJ databases">
        <title>Annotation for the trematode Fasciolopsis buski.</title>
        <authorList>
            <person name="Choi Y.-J."/>
        </authorList>
    </citation>
    <scope>NUCLEOTIDE SEQUENCE</scope>
    <source>
        <strain evidence="7">HT</strain>
        <tissue evidence="7">Whole worm</tissue>
    </source>
</reference>
<dbReference type="AlphaFoldDB" id="A0A8E0VH45"/>
<keyword evidence="2 5" id="KW-0812">Transmembrane</keyword>
<dbReference type="Gene3D" id="1.20.1070.10">
    <property type="entry name" value="Rhodopsin 7-helix transmembrane proteins"/>
    <property type="match status" value="1"/>
</dbReference>
<organism evidence="7 8">
    <name type="scientific">Fasciolopsis buskii</name>
    <dbReference type="NCBI Taxonomy" id="27845"/>
    <lineage>
        <taxon>Eukaryota</taxon>
        <taxon>Metazoa</taxon>
        <taxon>Spiralia</taxon>
        <taxon>Lophotrochozoa</taxon>
        <taxon>Platyhelminthes</taxon>
        <taxon>Trematoda</taxon>
        <taxon>Digenea</taxon>
        <taxon>Plagiorchiida</taxon>
        <taxon>Echinostomata</taxon>
        <taxon>Echinostomatoidea</taxon>
        <taxon>Fasciolidae</taxon>
        <taxon>Fasciolopsis</taxon>
    </lineage>
</organism>
<feature type="transmembrane region" description="Helical" evidence="5">
    <location>
        <begin position="122"/>
        <end position="141"/>
    </location>
</feature>
<feature type="transmembrane region" description="Helical" evidence="5">
    <location>
        <begin position="230"/>
        <end position="250"/>
    </location>
</feature>
<dbReference type="InterPro" id="IPR017452">
    <property type="entry name" value="GPCR_Rhodpsn_7TM"/>
</dbReference>
<dbReference type="OrthoDB" id="10042731at2759"/>
<evidence type="ECO:0000256" key="3">
    <source>
        <dbReference type="ARBA" id="ARBA00022989"/>
    </source>
</evidence>
<evidence type="ECO:0000313" key="8">
    <source>
        <dbReference type="Proteomes" id="UP000728185"/>
    </source>
</evidence>
<dbReference type="PROSITE" id="PS50262">
    <property type="entry name" value="G_PROTEIN_RECEP_F1_2"/>
    <property type="match status" value="1"/>
</dbReference>
<feature type="domain" description="G-protein coupled receptors family 1 profile" evidence="6">
    <location>
        <begin position="22"/>
        <end position="244"/>
    </location>
</feature>
<keyword evidence="4 5" id="KW-0472">Membrane</keyword>
<evidence type="ECO:0000256" key="4">
    <source>
        <dbReference type="ARBA" id="ARBA00023136"/>
    </source>
</evidence>
<comment type="subcellular location">
    <subcellularLocation>
        <location evidence="1">Membrane</location>
    </subcellularLocation>
</comment>
<evidence type="ECO:0000259" key="6">
    <source>
        <dbReference type="PROSITE" id="PS50262"/>
    </source>
</evidence>
<proteinExistence type="predicted"/>
<comment type="caution">
    <text evidence="7">The sequence shown here is derived from an EMBL/GenBank/DDBJ whole genome shotgun (WGS) entry which is preliminary data.</text>
</comment>
<sequence length="328" mass="36639">MIAAEAVLHVLISTFGFLGSLINMIVLYALFKVKVGSQITGVLLRFQCVFDGLTGSLAFLYQVVGPEIVTGWNTLDRILCTIWYGDSLTWIGISCSVCNVVCMSTDRAAAVFCPVVYQTQQLALIILSFLYVFVVSITLFLSNLFDRSFVDGRCHFVQVFNSEALRTFLIAENYMWLAFIYLFPFCIISGANAAVLIYMMRKWKVSKTESRKHLSRINEQFRIYRRAREIALTTAFMAMTLLVCHAYDAVTYTMDASGLYDYVILSVKQQAGLLPIIVSTTILPCISAGRIKSLREYILINMIQMGLAKIGLESSPNPIATGSQAQFG</sequence>
<dbReference type="SUPFAM" id="SSF81321">
    <property type="entry name" value="Family A G protein-coupled receptor-like"/>
    <property type="match status" value="1"/>
</dbReference>
<dbReference type="Proteomes" id="UP000728185">
    <property type="component" value="Unassembled WGS sequence"/>
</dbReference>
<dbReference type="EMBL" id="LUCM01008723">
    <property type="protein sequence ID" value="KAA0187996.1"/>
    <property type="molecule type" value="Genomic_DNA"/>
</dbReference>
<feature type="transmembrane region" description="Helical" evidence="5">
    <location>
        <begin position="81"/>
        <end position="102"/>
    </location>
</feature>
<accession>A0A8E0VH45</accession>
<dbReference type="PANTHER" id="PTHR45698:SF1">
    <property type="entry name" value="TRACE AMINE-ASSOCIATED RECEPTOR 13C-LIKE"/>
    <property type="match status" value="1"/>
</dbReference>
<keyword evidence="8" id="KW-1185">Reference proteome</keyword>
<gene>
    <name evidence="7" type="ORF">FBUS_01412</name>
</gene>